<feature type="domain" description="N-acetyltransferase" evidence="1">
    <location>
        <begin position="182"/>
        <end position="356"/>
    </location>
</feature>
<dbReference type="EMBL" id="DWYY01000102">
    <property type="protein sequence ID" value="HJA93333.1"/>
    <property type="molecule type" value="Genomic_DNA"/>
</dbReference>
<dbReference type="InterPro" id="IPR016181">
    <property type="entry name" value="Acyl_CoA_acyltransferase"/>
</dbReference>
<dbReference type="PANTHER" id="PTHR43451:SF1">
    <property type="entry name" value="ACETYLTRANSFERASE"/>
    <property type="match status" value="1"/>
</dbReference>
<protein>
    <submittedName>
        <fullName evidence="2">GNAT family N-acetyltransferase</fullName>
    </submittedName>
</protein>
<proteinExistence type="predicted"/>
<reference evidence="2" key="2">
    <citation type="submission" date="2021-04" db="EMBL/GenBank/DDBJ databases">
        <authorList>
            <person name="Gilroy R."/>
        </authorList>
    </citation>
    <scope>NUCLEOTIDE SEQUENCE</scope>
    <source>
        <strain evidence="2">CHK179-7159</strain>
    </source>
</reference>
<dbReference type="CDD" id="cd04301">
    <property type="entry name" value="NAT_SF"/>
    <property type="match status" value="2"/>
</dbReference>
<evidence type="ECO:0000313" key="3">
    <source>
        <dbReference type="Proteomes" id="UP000886858"/>
    </source>
</evidence>
<feature type="domain" description="N-acetyltransferase" evidence="1">
    <location>
        <begin position="1"/>
        <end position="171"/>
    </location>
</feature>
<dbReference type="PROSITE" id="PS51186">
    <property type="entry name" value="GNAT"/>
    <property type="match status" value="2"/>
</dbReference>
<dbReference type="Proteomes" id="UP000886858">
    <property type="component" value="Unassembled WGS sequence"/>
</dbReference>
<gene>
    <name evidence="2" type="ORF">H9717_09525</name>
</gene>
<name>A0A9D2I857_9FIRM</name>
<dbReference type="Gene3D" id="3.40.630.30">
    <property type="match status" value="2"/>
</dbReference>
<reference evidence="2" key="1">
    <citation type="journal article" date="2021" name="PeerJ">
        <title>Extensive microbial diversity within the chicken gut microbiome revealed by metagenomics and culture.</title>
        <authorList>
            <person name="Gilroy R."/>
            <person name="Ravi A."/>
            <person name="Getino M."/>
            <person name="Pursley I."/>
            <person name="Horton D.L."/>
            <person name="Alikhan N.F."/>
            <person name="Baker D."/>
            <person name="Gharbi K."/>
            <person name="Hall N."/>
            <person name="Watson M."/>
            <person name="Adriaenssens E.M."/>
            <person name="Foster-Nyarko E."/>
            <person name="Jarju S."/>
            <person name="Secka A."/>
            <person name="Antonio M."/>
            <person name="Oren A."/>
            <person name="Chaudhuri R.R."/>
            <person name="La Ragione R."/>
            <person name="Hildebrand F."/>
            <person name="Pallen M.J."/>
        </authorList>
    </citation>
    <scope>NUCLEOTIDE SEQUENCE</scope>
    <source>
        <strain evidence="2">CHK179-7159</strain>
    </source>
</reference>
<dbReference type="InterPro" id="IPR000182">
    <property type="entry name" value="GNAT_dom"/>
</dbReference>
<dbReference type="Pfam" id="PF00583">
    <property type="entry name" value="Acetyltransf_1"/>
    <property type="match status" value="1"/>
</dbReference>
<dbReference type="SUPFAM" id="SSF55729">
    <property type="entry name" value="Acyl-CoA N-acyltransferases (Nat)"/>
    <property type="match status" value="2"/>
</dbReference>
<dbReference type="GO" id="GO:0016747">
    <property type="term" value="F:acyltransferase activity, transferring groups other than amino-acyl groups"/>
    <property type="evidence" value="ECO:0007669"/>
    <property type="project" value="InterPro"/>
</dbReference>
<sequence>MNLRKYRPQDCAEMARLFYDTVHTVNAADYTKEQLDAWANGRVDLEKWNASFLKHDTLVAVEGDTIVGFGDMDDTGYLDRLYVHKDYQKKGIAAAICDRLERDARKRAAFRQETDENARQKEAERARLTFTTHASITARPFFEKRGYVVKKEQQVERRANCGAVSPGILLTNFVMEREETLELFRLNGERKTELEACGRILMESFAHAWNTKEEAAKTLQETLESGILIAIRRNGVVAGFAGVHPEYSFGWELHPLAVAAGARKMGLGSLLTARIEREAAKAGALVIYLGTDDEDGATSLSEGDLFENTLGKIGGIQNYSGHPYEFYQKCGYRIVGVLPDVNGPGKPDIFMAKRLTAAARGMAAAQGTEEE</sequence>
<dbReference type="AlphaFoldDB" id="A0A9D2I857"/>
<dbReference type="PANTHER" id="PTHR43451">
    <property type="entry name" value="ACETYLTRANSFERASE (GNAT) FAMILY PROTEIN"/>
    <property type="match status" value="1"/>
</dbReference>
<evidence type="ECO:0000259" key="1">
    <source>
        <dbReference type="PROSITE" id="PS51186"/>
    </source>
</evidence>
<evidence type="ECO:0000313" key="2">
    <source>
        <dbReference type="EMBL" id="HJA93333.1"/>
    </source>
</evidence>
<dbReference type="Pfam" id="PF13673">
    <property type="entry name" value="Acetyltransf_10"/>
    <property type="match status" value="1"/>
</dbReference>
<organism evidence="2 3">
    <name type="scientific">Candidatus Eisenbergiella merdipullorum</name>
    <dbReference type="NCBI Taxonomy" id="2838553"/>
    <lineage>
        <taxon>Bacteria</taxon>
        <taxon>Bacillati</taxon>
        <taxon>Bacillota</taxon>
        <taxon>Clostridia</taxon>
        <taxon>Lachnospirales</taxon>
        <taxon>Lachnospiraceae</taxon>
        <taxon>Eisenbergiella</taxon>
    </lineage>
</organism>
<accession>A0A9D2I857</accession>
<comment type="caution">
    <text evidence="2">The sequence shown here is derived from an EMBL/GenBank/DDBJ whole genome shotgun (WGS) entry which is preliminary data.</text>
</comment>
<dbReference type="InterPro" id="IPR052564">
    <property type="entry name" value="N-acetyltrans/Recomb-assoc"/>
</dbReference>